<feature type="non-terminal residue" evidence="1">
    <location>
        <position position="1"/>
    </location>
</feature>
<evidence type="ECO:0000313" key="1">
    <source>
        <dbReference type="EMBL" id="GAH73866.1"/>
    </source>
</evidence>
<gene>
    <name evidence="1" type="ORF">S03H2_43878</name>
</gene>
<reference evidence="1" key="1">
    <citation type="journal article" date="2014" name="Front. Microbiol.">
        <title>High frequency of phylogenetically diverse reductive dehalogenase-homologous genes in deep subseafloor sedimentary metagenomes.</title>
        <authorList>
            <person name="Kawai M."/>
            <person name="Futagami T."/>
            <person name="Toyoda A."/>
            <person name="Takaki Y."/>
            <person name="Nishi S."/>
            <person name="Hori S."/>
            <person name="Arai W."/>
            <person name="Tsubouchi T."/>
            <person name="Morono Y."/>
            <person name="Uchiyama I."/>
            <person name="Ito T."/>
            <person name="Fujiyama A."/>
            <person name="Inagaki F."/>
            <person name="Takami H."/>
        </authorList>
    </citation>
    <scope>NUCLEOTIDE SEQUENCE</scope>
    <source>
        <strain evidence="1">Expedition CK06-06</strain>
    </source>
</reference>
<dbReference type="AlphaFoldDB" id="X1HUK8"/>
<proteinExistence type="predicted"/>
<sequence length="267" mass="30052">DLEYMLDMERYSNPQLRITYNADQTTVDGETYNASASPYVRSGVEGLIMRDGAPKNLKGYIKSTEIDNWSCVASSTRQTEIPKGNDIIGYMQGSRYSDDKMPYWLEHHELTFDNGAWQLYDHEYERIKALEAMWFPREVNIRYRKDMVTAKPIDLCVGVCNKYGSTASNEGNLKLQLAHEGTWNIQDTVCVAHAGGAGPMCAHEFYIGGQFPHQNCYFPLHKYSGEGEFGIDTTKYGRIDIKTTTSSSVSTSANLQTVAEFVIPTGE</sequence>
<accession>X1HUK8</accession>
<dbReference type="EMBL" id="BARU01027408">
    <property type="protein sequence ID" value="GAH73866.1"/>
    <property type="molecule type" value="Genomic_DNA"/>
</dbReference>
<name>X1HUK8_9ZZZZ</name>
<comment type="caution">
    <text evidence="1">The sequence shown here is derived from an EMBL/GenBank/DDBJ whole genome shotgun (WGS) entry which is preliminary data.</text>
</comment>
<organism evidence="1">
    <name type="scientific">marine sediment metagenome</name>
    <dbReference type="NCBI Taxonomy" id="412755"/>
    <lineage>
        <taxon>unclassified sequences</taxon>
        <taxon>metagenomes</taxon>
        <taxon>ecological metagenomes</taxon>
    </lineage>
</organism>
<protein>
    <submittedName>
        <fullName evidence="1">Uncharacterized protein</fullName>
    </submittedName>
</protein>